<keyword evidence="5" id="KW-0997">Cell inner membrane</keyword>
<evidence type="ECO:0000256" key="6">
    <source>
        <dbReference type="ARBA" id="ARBA00022553"/>
    </source>
</evidence>
<keyword evidence="4" id="KW-1003">Cell membrane</keyword>
<keyword evidence="7" id="KW-0808">Transferase</keyword>
<dbReference type="Pfam" id="PF00512">
    <property type="entry name" value="HisKA"/>
    <property type="match status" value="1"/>
</dbReference>
<feature type="domain" description="Histidine kinase" evidence="16">
    <location>
        <begin position="236"/>
        <end position="445"/>
    </location>
</feature>
<feature type="transmembrane region" description="Helical" evidence="15">
    <location>
        <begin position="155"/>
        <end position="177"/>
    </location>
</feature>
<keyword evidence="11" id="KW-0067">ATP-binding</keyword>
<evidence type="ECO:0000256" key="12">
    <source>
        <dbReference type="ARBA" id="ARBA00022989"/>
    </source>
</evidence>
<dbReference type="InterPro" id="IPR038421">
    <property type="entry name" value="RisS_PPD_sf"/>
</dbReference>
<keyword evidence="19" id="KW-1185">Reference proteome</keyword>
<dbReference type="EMBL" id="VLTJ01000039">
    <property type="protein sequence ID" value="TSH90310.1"/>
    <property type="molecule type" value="Genomic_DNA"/>
</dbReference>
<evidence type="ECO:0000256" key="11">
    <source>
        <dbReference type="ARBA" id="ARBA00022840"/>
    </source>
</evidence>
<evidence type="ECO:0000313" key="18">
    <source>
        <dbReference type="EMBL" id="TSH90310.1"/>
    </source>
</evidence>
<evidence type="ECO:0000259" key="17">
    <source>
        <dbReference type="PROSITE" id="PS50885"/>
    </source>
</evidence>
<dbReference type="RefSeq" id="WP_143950226.1">
    <property type="nucleotide sequence ID" value="NZ_BAABMB010000003.1"/>
</dbReference>
<keyword evidence="6" id="KW-0597">Phosphoprotein</keyword>
<evidence type="ECO:0000313" key="19">
    <source>
        <dbReference type="Proteomes" id="UP000318405"/>
    </source>
</evidence>
<gene>
    <name evidence="18" type="ORF">FOZ76_21015</name>
</gene>
<dbReference type="Pfam" id="PF00672">
    <property type="entry name" value="HAMP"/>
    <property type="match status" value="1"/>
</dbReference>
<dbReference type="InterPro" id="IPR036097">
    <property type="entry name" value="HisK_dim/P_sf"/>
</dbReference>
<feature type="domain" description="HAMP" evidence="17">
    <location>
        <begin position="175"/>
        <end position="228"/>
    </location>
</feature>
<dbReference type="Pfam" id="PF02518">
    <property type="entry name" value="HATPase_c"/>
    <property type="match status" value="1"/>
</dbReference>
<keyword evidence="14 15" id="KW-0472">Membrane</keyword>
<dbReference type="PANTHER" id="PTHR44936">
    <property type="entry name" value="SENSOR PROTEIN CREC"/>
    <property type="match status" value="1"/>
</dbReference>
<dbReference type="InterPro" id="IPR050980">
    <property type="entry name" value="2C_sensor_his_kinase"/>
</dbReference>
<evidence type="ECO:0000256" key="10">
    <source>
        <dbReference type="ARBA" id="ARBA00022777"/>
    </source>
</evidence>
<dbReference type="GO" id="GO:0000155">
    <property type="term" value="F:phosphorelay sensor kinase activity"/>
    <property type="evidence" value="ECO:0007669"/>
    <property type="project" value="InterPro"/>
</dbReference>
<dbReference type="InterPro" id="IPR003661">
    <property type="entry name" value="HisK_dim/P_dom"/>
</dbReference>
<dbReference type="Proteomes" id="UP000318405">
    <property type="component" value="Unassembled WGS sequence"/>
</dbReference>
<keyword evidence="10" id="KW-0418">Kinase</keyword>
<dbReference type="InterPro" id="IPR004358">
    <property type="entry name" value="Sig_transdc_His_kin-like_C"/>
</dbReference>
<dbReference type="SUPFAM" id="SSF47384">
    <property type="entry name" value="Homodimeric domain of signal transducing histidine kinase"/>
    <property type="match status" value="1"/>
</dbReference>
<dbReference type="SUPFAM" id="SSF158472">
    <property type="entry name" value="HAMP domain-like"/>
    <property type="match status" value="1"/>
</dbReference>
<comment type="subcellular location">
    <subcellularLocation>
        <location evidence="2">Cell inner membrane</location>
        <topology evidence="2">Multi-pass membrane protein</topology>
    </subcellularLocation>
</comment>
<evidence type="ECO:0000256" key="13">
    <source>
        <dbReference type="ARBA" id="ARBA00023012"/>
    </source>
</evidence>
<comment type="caution">
    <text evidence="18">The sequence shown here is derived from an EMBL/GenBank/DDBJ whole genome shotgun (WGS) entry which is preliminary data.</text>
</comment>
<dbReference type="PANTHER" id="PTHR44936:SF5">
    <property type="entry name" value="SENSOR HISTIDINE KINASE ENVZ"/>
    <property type="match status" value="1"/>
</dbReference>
<protein>
    <recommendedName>
        <fullName evidence="3">histidine kinase</fullName>
        <ecNumber evidence="3">2.7.13.3</ecNumber>
    </recommendedName>
</protein>
<dbReference type="SMART" id="SM00387">
    <property type="entry name" value="HATPase_c"/>
    <property type="match status" value="1"/>
</dbReference>
<evidence type="ECO:0000256" key="4">
    <source>
        <dbReference type="ARBA" id="ARBA00022475"/>
    </source>
</evidence>
<evidence type="ECO:0000256" key="14">
    <source>
        <dbReference type="ARBA" id="ARBA00023136"/>
    </source>
</evidence>
<dbReference type="AlphaFoldDB" id="A0A556ABR0"/>
<evidence type="ECO:0000256" key="2">
    <source>
        <dbReference type="ARBA" id="ARBA00004429"/>
    </source>
</evidence>
<reference evidence="18 19" key="1">
    <citation type="submission" date="2019-07" db="EMBL/GenBank/DDBJ databases">
        <title>Qingshengfaniella alkalisoli gen. nov., sp. nov., isolated from saline soil.</title>
        <authorList>
            <person name="Xu L."/>
            <person name="Huang X.-X."/>
            <person name="Sun J.-Q."/>
        </authorList>
    </citation>
    <scope>NUCLEOTIDE SEQUENCE [LARGE SCALE GENOMIC DNA]</scope>
    <source>
        <strain evidence="18 19">DSM 27279</strain>
    </source>
</reference>
<dbReference type="SMART" id="SM00304">
    <property type="entry name" value="HAMP"/>
    <property type="match status" value="1"/>
</dbReference>
<dbReference type="SUPFAM" id="SSF55874">
    <property type="entry name" value="ATPase domain of HSP90 chaperone/DNA topoisomerase II/histidine kinase"/>
    <property type="match status" value="1"/>
</dbReference>
<evidence type="ECO:0000256" key="5">
    <source>
        <dbReference type="ARBA" id="ARBA00022519"/>
    </source>
</evidence>
<keyword evidence="13" id="KW-0902">Two-component regulatory system</keyword>
<dbReference type="Gene3D" id="3.30.565.10">
    <property type="entry name" value="Histidine kinase-like ATPase, C-terminal domain"/>
    <property type="match status" value="1"/>
</dbReference>
<sequence length="458" mass="50741">MRKFARWGLFGRTFLLLTLLMIASLAAWLQAFRNMEIEPRAHQMAQQIVTAVNITRAALVYSAPIRRRFLLLDLATNEGIQIYPRDPADRTEPLPDTTLMQWVAARITHQLGPNTQIKWAVNDMPGLWVSFSIEGDNYWAVLERARTERYDGVQWLGWGLAALLLSLLGAAMIVGFVNRPLSRLARAAQALSRGETPAPLPEDTGPDEIRSVNASFNRMVNELDRAEADRALMLAGISHDLRTPLARIRLEVEMSPMSEEARDGIDQDLAQIDHTIGQFMEYARPPVHTEELIDVSGLLERLVERERAVSENRGGTLQANVEPGQWSRIDPSDLTRAVVNLIENARKYGHLPGLPTQIDVYLQARGNDIVILICDHGPGISREERERLVRPFVRGEHARTDASGAGLGLAIVNRLLAPAGGGLDLLSREDGLPGLCARITLPAYKAARMGSGIQTETA</sequence>
<evidence type="ECO:0000256" key="15">
    <source>
        <dbReference type="SAM" id="Phobius"/>
    </source>
</evidence>
<evidence type="ECO:0000256" key="7">
    <source>
        <dbReference type="ARBA" id="ARBA00022679"/>
    </source>
</evidence>
<dbReference type="InterPro" id="IPR032408">
    <property type="entry name" value="RisS_PPD"/>
</dbReference>
<keyword evidence="9" id="KW-0547">Nucleotide-binding</keyword>
<evidence type="ECO:0000256" key="8">
    <source>
        <dbReference type="ARBA" id="ARBA00022692"/>
    </source>
</evidence>
<dbReference type="Pfam" id="PF16524">
    <property type="entry name" value="RisS_PPD"/>
    <property type="match status" value="1"/>
</dbReference>
<evidence type="ECO:0000259" key="16">
    <source>
        <dbReference type="PROSITE" id="PS50109"/>
    </source>
</evidence>
<dbReference type="InterPro" id="IPR036890">
    <property type="entry name" value="HATPase_C_sf"/>
</dbReference>
<evidence type="ECO:0000256" key="1">
    <source>
        <dbReference type="ARBA" id="ARBA00000085"/>
    </source>
</evidence>
<accession>A0A556ABR0</accession>
<dbReference type="InterPro" id="IPR003594">
    <property type="entry name" value="HATPase_dom"/>
</dbReference>
<evidence type="ECO:0000256" key="3">
    <source>
        <dbReference type="ARBA" id="ARBA00012438"/>
    </source>
</evidence>
<keyword evidence="12 15" id="KW-1133">Transmembrane helix</keyword>
<organism evidence="18 19">
    <name type="scientific">Verticiella sediminum</name>
    <dbReference type="NCBI Taxonomy" id="1247510"/>
    <lineage>
        <taxon>Bacteria</taxon>
        <taxon>Pseudomonadati</taxon>
        <taxon>Pseudomonadota</taxon>
        <taxon>Betaproteobacteria</taxon>
        <taxon>Burkholderiales</taxon>
        <taxon>Alcaligenaceae</taxon>
        <taxon>Verticiella</taxon>
    </lineage>
</organism>
<dbReference type="Gene3D" id="3.30.450.300">
    <property type="entry name" value="Sensor histidine kinase RisS, periplasmic domain"/>
    <property type="match status" value="1"/>
</dbReference>
<name>A0A556ABR0_9BURK</name>
<dbReference type="CDD" id="cd06225">
    <property type="entry name" value="HAMP"/>
    <property type="match status" value="1"/>
</dbReference>
<dbReference type="CDD" id="cd00082">
    <property type="entry name" value="HisKA"/>
    <property type="match status" value="1"/>
</dbReference>
<dbReference type="OrthoDB" id="9804645at2"/>
<dbReference type="PROSITE" id="PS50885">
    <property type="entry name" value="HAMP"/>
    <property type="match status" value="1"/>
</dbReference>
<dbReference type="SMART" id="SM00388">
    <property type="entry name" value="HisKA"/>
    <property type="match status" value="1"/>
</dbReference>
<dbReference type="EC" id="2.7.13.3" evidence="3"/>
<dbReference type="GO" id="GO:0005524">
    <property type="term" value="F:ATP binding"/>
    <property type="evidence" value="ECO:0007669"/>
    <property type="project" value="UniProtKB-KW"/>
</dbReference>
<dbReference type="InterPro" id="IPR005467">
    <property type="entry name" value="His_kinase_dom"/>
</dbReference>
<dbReference type="Gene3D" id="1.10.8.500">
    <property type="entry name" value="HAMP domain in histidine kinase"/>
    <property type="match status" value="1"/>
</dbReference>
<dbReference type="Gene3D" id="1.10.287.130">
    <property type="match status" value="1"/>
</dbReference>
<dbReference type="PRINTS" id="PR00344">
    <property type="entry name" value="BCTRLSENSOR"/>
</dbReference>
<dbReference type="GO" id="GO:0005886">
    <property type="term" value="C:plasma membrane"/>
    <property type="evidence" value="ECO:0007669"/>
    <property type="project" value="UniProtKB-SubCell"/>
</dbReference>
<dbReference type="InterPro" id="IPR003660">
    <property type="entry name" value="HAMP_dom"/>
</dbReference>
<keyword evidence="8 15" id="KW-0812">Transmembrane</keyword>
<evidence type="ECO:0000256" key="9">
    <source>
        <dbReference type="ARBA" id="ARBA00022741"/>
    </source>
</evidence>
<proteinExistence type="predicted"/>
<comment type="catalytic activity">
    <reaction evidence="1">
        <text>ATP + protein L-histidine = ADP + protein N-phospho-L-histidine.</text>
        <dbReference type="EC" id="2.7.13.3"/>
    </reaction>
</comment>
<dbReference type="PROSITE" id="PS50109">
    <property type="entry name" value="HIS_KIN"/>
    <property type="match status" value="1"/>
</dbReference>